<feature type="domain" description="SnoaL-like" evidence="1">
    <location>
        <begin position="5"/>
        <end position="107"/>
    </location>
</feature>
<dbReference type="SUPFAM" id="SSF54427">
    <property type="entry name" value="NTF2-like"/>
    <property type="match status" value="1"/>
</dbReference>
<name>A0A229FY97_9BURK</name>
<keyword evidence="2" id="KW-0413">Isomerase</keyword>
<reference evidence="2 3" key="1">
    <citation type="submission" date="2017-06" db="EMBL/GenBank/DDBJ databases">
        <title>Reclassification of a Polynucleobacter cosmopolitanus strain isolated from tropical Lake Victoria as Polynucleobacter victoriensis comb. nov.</title>
        <authorList>
            <person name="Hahn M.W."/>
        </authorList>
    </citation>
    <scope>NUCLEOTIDE SEQUENCE [LARGE SCALE GENOMIC DNA]</scope>
    <source>
        <strain evidence="2 3">MWH-MoIso2</strain>
    </source>
</reference>
<dbReference type="EMBL" id="NJGG01000001">
    <property type="protein sequence ID" value="OXL16548.1"/>
    <property type="molecule type" value="Genomic_DNA"/>
</dbReference>
<evidence type="ECO:0000313" key="2">
    <source>
        <dbReference type="EMBL" id="OXL16548.1"/>
    </source>
</evidence>
<sequence length="142" mass="15870">MEKTIRDYFDACNTGSSEAVQAYFTEDGTHYFPEGSPFGVLKGSVAIGDCWAKCVAEIGSFWTVDNFVGDPQTGKAVIEWTHFKKKIGQVLRGDEWYQFTPDGKIQEIRAYYASPTHPGVVEHKIGGFDYAGRGYPLDIEKK</sequence>
<dbReference type="Proteomes" id="UP000215188">
    <property type="component" value="Unassembled WGS sequence"/>
</dbReference>
<gene>
    <name evidence="2" type="ORF">AOC33_03095</name>
</gene>
<protein>
    <submittedName>
        <fullName evidence="2">Ketosteroid isomerase</fullName>
    </submittedName>
</protein>
<dbReference type="InterPro" id="IPR037401">
    <property type="entry name" value="SnoaL-like"/>
</dbReference>
<evidence type="ECO:0000259" key="1">
    <source>
        <dbReference type="Pfam" id="PF12680"/>
    </source>
</evidence>
<organism evidence="2 3">
    <name type="scientific">Polynucleobacter cosmopolitanus</name>
    <dbReference type="NCBI Taxonomy" id="351345"/>
    <lineage>
        <taxon>Bacteria</taxon>
        <taxon>Pseudomonadati</taxon>
        <taxon>Pseudomonadota</taxon>
        <taxon>Betaproteobacteria</taxon>
        <taxon>Burkholderiales</taxon>
        <taxon>Burkholderiaceae</taxon>
        <taxon>Polynucleobacter</taxon>
    </lineage>
</organism>
<evidence type="ECO:0000313" key="3">
    <source>
        <dbReference type="Proteomes" id="UP000215188"/>
    </source>
</evidence>
<dbReference type="AlphaFoldDB" id="A0A229FY97"/>
<comment type="caution">
    <text evidence="2">The sequence shown here is derived from an EMBL/GenBank/DDBJ whole genome shotgun (WGS) entry which is preliminary data.</text>
</comment>
<accession>A0A229FY97</accession>
<dbReference type="InterPro" id="IPR032710">
    <property type="entry name" value="NTF2-like_dom_sf"/>
</dbReference>
<keyword evidence="3" id="KW-1185">Reference proteome</keyword>
<dbReference type="Pfam" id="PF12680">
    <property type="entry name" value="SnoaL_2"/>
    <property type="match status" value="1"/>
</dbReference>
<dbReference type="OrthoDB" id="981191at2"/>
<dbReference type="RefSeq" id="WP_089515573.1">
    <property type="nucleotide sequence ID" value="NZ_NJGG01000001.1"/>
</dbReference>
<dbReference type="GO" id="GO:0016853">
    <property type="term" value="F:isomerase activity"/>
    <property type="evidence" value="ECO:0007669"/>
    <property type="project" value="UniProtKB-KW"/>
</dbReference>
<dbReference type="Gene3D" id="3.10.450.50">
    <property type="match status" value="1"/>
</dbReference>
<proteinExistence type="predicted"/>